<keyword evidence="11" id="KW-1133">Transmembrane helix</keyword>
<keyword evidence="6" id="KW-0378">Hydrolase</keyword>
<evidence type="ECO:0000256" key="6">
    <source>
        <dbReference type="ARBA" id="ARBA00022801"/>
    </source>
</evidence>
<evidence type="ECO:0000256" key="12">
    <source>
        <dbReference type="SAM" id="SignalP"/>
    </source>
</evidence>
<evidence type="ECO:0000256" key="7">
    <source>
        <dbReference type="ARBA" id="ARBA00023136"/>
    </source>
</evidence>
<name>A0A8E5HN49_USTVR</name>
<evidence type="ECO:0000256" key="3">
    <source>
        <dbReference type="ARBA" id="ARBA00009699"/>
    </source>
</evidence>
<organism evidence="13 14">
    <name type="scientific">Ustilaginoidea virens</name>
    <name type="common">Rice false smut fungus</name>
    <name type="synonym">Villosiclava virens</name>
    <dbReference type="NCBI Taxonomy" id="1159556"/>
    <lineage>
        <taxon>Eukaryota</taxon>
        <taxon>Fungi</taxon>
        <taxon>Dikarya</taxon>
        <taxon>Ascomycota</taxon>
        <taxon>Pezizomycotina</taxon>
        <taxon>Sordariomycetes</taxon>
        <taxon>Hypocreomycetidae</taxon>
        <taxon>Hypocreales</taxon>
        <taxon>Clavicipitaceae</taxon>
        <taxon>Ustilaginoidea</taxon>
    </lineage>
</organism>
<dbReference type="InterPro" id="IPR008928">
    <property type="entry name" value="6-hairpin_glycosidase_sf"/>
</dbReference>
<comment type="subcellular location">
    <subcellularLocation>
        <location evidence="2">Endomembrane system</location>
    </subcellularLocation>
</comment>
<feature type="chain" id="PRO_5034476655" description="mannan endo-1,6-alpha-mannosidase" evidence="12">
    <location>
        <begin position="16"/>
        <end position="530"/>
    </location>
</feature>
<dbReference type="GeneID" id="66063063"/>
<evidence type="ECO:0000256" key="9">
    <source>
        <dbReference type="ARBA" id="ARBA00023295"/>
    </source>
</evidence>
<comment type="similarity">
    <text evidence="3">Belongs to the glycosyl hydrolase 76 family.</text>
</comment>
<keyword evidence="7 11" id="KW-0472">Membrane</keyword>
<dbReference type="RefSeq" id="XP_042995717.1">
    <property type="nucleotide sequence ID" value="XM_043139783.1"/>
</dbReference>
<dbReference type="GO" id="GO:0008496">
    <property type="term" value="F:mannan endo-1,6-alpha-mannosidase activity"/>
    <property type="evidence" value="ECO:0007669"/>
    <property type="project" value="UniProtKB-EC"/>
</dbReference>
<evidence type="ECO:0000313" key="13">
    <source>
        <dbReference type="EMBL" id="QUC18044.1"/>
    </source>
</evidence>
<dbReference type="Proteomes" id="UP000027002">
    <property type="component" value="Chromosome 2"/>
</dbReference>
<dbReference type="KEGG" id="uvi:66063063"/>
<dbReference type="FunFam" id="1.50.10.20:FF:000006">
    <property type="entry name" value="Mannan endo-1,6-alpha-mannosidase"/>
    <property type="match status" value="1"/>
</dbReference>
<proteinExistence type="inferred from homology"/>
<dbReference type="Gene3D" id="1.50.10.20">
    <property type="match status" value="1"/>
</dbReference>
<protein>
    <recommendedName>
        <fullName evidence="4">mannan endo-1,6-alpha-mannosidase</fullName>
        <ecNumber evidence="4">3.2.1.101</ecNumber>
    </recommendedName>
</protein>
<keyword evidence="11" id="KW-0812">Transmembrane</keyword>
<evidence type="ECO:0000256" key="2">
    <source>
        <dbReference type="ARBA" id="ARBA00004308"/>
    </source>
</evidence>
<keyword evidence="9" id="KW-0326">Glycosidase</keyword>
<dbReference type="InterPro" id="IPR005198">
    <property type="entry name" value="Glyco_hydro_76"/>
</dbReference>
<feature type="transmembrane region" description="Helical" evidence="11">
    <location>
        <begin position="427"/>
        <end position="448"/>
    </location>
</feature>
<evidence type="ECO:0000256" key="1">
    <source>
        <dbReference type="ARBA" id="ARBA00001452"/>
    </source>
</evidence>
<dbReference type="GO" id="GO:0016052">
    <property type="term" value="P:carbohydrate catabolic process"/>
    <property type="evidence" value="ECO:0007669"/>
    <property type="project" value="InterPro"/>
</dbReference>
<evidence type="ECO:0000256" key="11">
    <source>
        <dbReference type="SAM" id="Phobius"/>
    </source>
</evidence>
<dbReference type="EMBL" id="CP072754">
    <property type="protein sequence ID" value="QUC18044.1"/>
    <property type="molecule type" value="Genomic_DNA"/>
</dbReference>
<reference evidence="13" key="1">
    <citation type="submission" date="2020-03" db="EMBL/GenBank/DDBJ databases">
        <title>A mixture of massive structural variations and highly conserved coding sequences in Ustilaginoidea virens genome.</title>
        <authorList>
            <person name="Zhang K."/>
            <person name="Zhao Z."/>
            <person name="Zhang Z."/>
            <person name="Li Y."/>
            <person name="Hsiang T."/>
            <person name="Sun W."/>
        </authorList>
    </citation>
    <scope>NUCLEOTIDE SEQUENCE</scope>
    <source>
        <strain evidence="13">UV-8b</strain>
    </source>
</reference>
<dbReference type="SUPFAM" id="SSF48208">
    <property type="entry name" value="Six-hairpin glycosidases"/>
    <property type="match status" value="1"/>
</dbReference>
<evidence type="ECO:0000256" key="10">
    <source>
        <dbReference type="SAM" id="MobiDB-lite"/>
    </source>
</evidence>
<dbReference type="AlphaFoldDB" id="A0A8E5HN49"/>
<feature type="signal peptide" evidence="12">
    <location>
        <begin position="1"/>
        <end position="15"/>
    </location>
</feature>
<dbReference type="GO" id="GO:0012505">
    <property type="term" value="C:endomembrane system"/>
    <property type="evidence" value="ECO:0007669"/>
    <property type="project" value="UniProtKB-SubCell"/>
</dbReference>
<evidence type="ECO:0000313" key="14">
    <source>
        <dbReference type="Proteomes" id="UP000027002"/>
    </source>
</evidence>
<evidence type="ECO:0000256" key="4">
    <source>
        <dbReference type="ARBA" id="ARBA00012350"/>
    </source>
</evidence>
<dbReference type="InterPro" id="IPR014480">
    <property type="entry name" value="Mannan-1_6-alpha_mannosidase"/>
</dbReference>
<dbReference type="PANTHER" id="PTHR12145:SF36">
    <property type="entry name" value="MANNAN ENDO-1,6-ALPHA-MANNOSIDASE DCW1"/>
    <property type="match status" value="1"/>
</dbReference>
<sequence length="530" mass="57643">MLFVTVLLLAHFVSAAYELDPNSTASIVSVGKQMAADMLSFYDGDKPGGTPGLLPAPYYWWEAGAMMGTLVDYWYYTGDEQYNKLVQEALLFQVGDDNDFMPRNQTVTEGNDDQGFWGLAVMSAAEYKFPDPPEDKPQWLGLAQAVFNTQAARWDTEHCNGGLRWQIFKWNTGFDYKNSISQACFFALGARLALYTGNDSYAEWAEKTWDWMVGIGFIDQDWRVIDGAHVGTKCTDHVPYQFSYNAGGFLLGAAAMYNYTEKPIWRQRLDSLLDGSKVFFTGPEKNIMTEVACEAVHRCNLDQQSFKAFLGRWLAAITKWAPHTYDFVMPYLRASAVAAAKQCVGGDNKRMCGLKWNQDKYDGTTGAGQQMAALSVTLACMVKNRPSPVTQHSGGTSKGNPGSGGSDIGRDEPAPPVYRPLTAGDRAAAAILTAGILVGMLGGIGWLLGDETLDKSALQQVRSCRGSASAAVGAAARATATAGLRLVRRHHQAVDRKTVVARVGTITNTVSQGQADGTTVQAREAADAKA</sequence>
<dbReference type="EC" id="3.2.1.101" evidence="4"/>
<dbReference type="GO" id="GO:0009272">
    <property type="term" value="P:fungal-type cell wall biogenesis"/>
    <property type="evidence" value="ECO:0007669"/>
    <property type="project" value="TreeGrafter"/>
</dbReference>
<evidence type="ECO:0000256" key="5">
    <source>
        <dbReference type="ARBA" id="ARBA00022729"/>
    </source>
</evidence>
<keyword evidence="14" id="KW-1185">Reference proteome</keyword>
<dbReference type="PANTHER" id="PTHR12145">
    <property type="entry name" value="MANNAN ENDO-1,6-ALPHA-MANNOSIDASE DCW1"/>
    <property type="match status" value="1"/>
</dbReference>
<evidence type="ECO:0000256" key="8">
    <source>
        <dbReference type="ARBA" id="ARBA00023180"/>
    </source>
</evidence>
<dbReference type="OrthoDB" id="4187847at2759"/>
<dbReference type="Pfam" id="PF03663">
    <property type="entry name" value="Glyco_hydro_76"/>
    <property type="match status" value="1"/>
</dbReference>
<gene>
    <name evidence="13" type="ORF">UV8b_02285</name>
</gene>
<comment type="catalytic activity">
    <reaction evidence="1">
        <text>Random hydrolysis of (1-&gt;6)-alpha-D-mannosidic linkages in unbranched (1-&gt;6)-mannans.</text>
        <dbReference type="EC" id="3.2.1.101"/>
    </reaction>
</comment>
<accession>A0A8E5HN49</accession>
<feature type="region of interest" description="Disordered" evidence="10">
    <location>
        <begin position="387"/>
        <end position="414"/>
    </location>
</feature>
<keyword evidence="5 12" id="KW-0732">Signal</keyword>
<keyword evidence="8" id="KW-0325">Glycoprotein</keyword>